<sequence length="99" mass="11430">MGYRRYKLVHRAGVFVFNTARHLIGQNDKTVDVNAGRGDDRSQDSGPPVIECHLSRKNYLTQKNSHVQELLNAVCQNLKIVHTQYFGFYFIDKSNRFVS</sequence>
<protein>
    <recommendedName>
        <fullName evidence="1">FERM domain-containing protein</fullName>
    </recommendedName>
</protein>
<comment type="caution">
    <text evidence="2">The sequence shown here is derived from an EMBL/GenBank/DDBJ whole genome shotgun (WGS) entry which is preliminary data.</text>
</comment>
<dbReference type="Gene3D" id="3.10.20.90">
    <property type="entry name" value="Phosphatidylinositol 3-kinase Catalytic Subunit, Chain A, domain 1"/>
    <property type="match status" value="1"/>
</dbReference>
<accession>A0A0C2N1U7</accession>
<evidence type="ECO:0000313" key="2">
    <source>
        <dbReference type="EMBL" id="KII67877.1"/>
    </source>
</evidence>
<evidence type="ECO:0000313" key="3">
    <source>
        <dbReference type="Proteomes" id="UP000031668"/>
    </source>
</evidence>
<dbReference type="InterPro" id="IPR018979">
    <property type="entry name" value="FERM_N"/>
</dbReference>
<dbReference type="EMBL" id="JWZT01003054">
    <property type="protein sequence ID" value="KII67877.1"/>
    <property type="molecule type" value="Genomic_DNA"/>
</dbReference>
<dbReference type="AlphaFoldDB" id="A0A0C2N1U7"/>
<organism evidence="2 3">
    <name type="scientific">Thelohanellus kitauei</name>
    <name type="common">Myxosporean</name>
    <dbReference type="NCBI Taxonomy" id="669202"/>
    <lineage>
        <taxon>Eukaryota</taxon>
        <taxon>Metazoa</taxon>
        <taxon>Cnidaria</taxon>
        <taxon>Myxozoa</taxon>
        <taxon>Myxosporea</taxon>
        <taxon>Bivalvulida</taxon>
        <taxon>Platysporina</taxon>
        <taxon>Myxobolidae</taxon>
        <taxon>Thelohanellus</taxon>
    </lineage>
</organism>
<dbReference type="Pfam" id="PF09379">
    <property type="entry name" value="FERM_N"/>
    <property type="match status" value="1"/>
</dbReference>
<dbReference type="InterPro" id="IPR029071">
    <property type="entry name" value="Ubiquitin-like_domsf"/>
</dbReference>
<name>A0A0C2N1U7_THEKT</name>
<evidence type="ECO:0000259" key="1">
    <source>
        <dbReference type="PROSITE" id="PS50057"/>
    </source>
</evidence>
<keyword evidence="3" id="KW-1185">Reference proteome</keyword>
<feature type="domain" description="FERM" evidence="1">
    <location>
        <begin position="45"/>
        <end position="99"/>
    </location>
</feature>
<dbReference type="PROSITE" id="PS50057">
    <property type="entry name" value="FERM_3"/>
    <property type="match status" value="1"/>
</dbReference>
<proteinExistence type="predicted"/>
<reference evidence="2 3" key="1">
    <citation type="journal article" date="2014" name="Genome Biol. Evol.">
        <title>The genome of the myxosporean Thelohanellus kitauei shows adaptations to nutrient acquisition within its fish host.</title>
        <authorList>
            <person name="Yang Y."/>
            <person name="Xiong J."/>
            <person name="Zhou Z."/>
            <person name="Huo F."/>
            <person name="Miao W."/>
            <person name="Ran C."/>
            <person name="Liu Y."/>
            <person name="Zhang J."/>
            <person name="Feng J."/>
            <person name="Wang M."/>
            <person name="Wang M."/>
            <person name="Wang L."/>
            <person name="Yao B."/>
        </authorList>
    </citation>
    <scope>NUCLEOTIDE SEQUENCE [LARGE SCALE GENOMIC DNA]</scope>
    <source>
        <strain evidence="2">Wuqing</strain>
    </source>
</reference>
<dbReference type="InterPro" id="IPR000299">
    <property type="entry name" value="FERM_domain"/>
</dbReference>
<dbReference type="Proteomes" id="UP000031668">
    <property type="component" value="Unassembled WGS sequence"/>
</dbReference>
<dbReference type="SUPFAM" id="SSF54236">
    <property type="entry name" value="Ubiquitin-like"/>
    <property type="match status" value="1"/>
</dbReference>
<gene>
    <name evidence="2" type="ORF">RF11_12560</name>
</gene>
<dbReference type="CDD" id="cd01765">
    <property type="entry name" value="FERM_F0_F1"/>
    <property type="match status" value="1"/>
</dbReference>